<evidence type="ECO:0008006" key="3">
    <source>
        <dbReference type="Google" id="ProtNLM"/>
    </source>
</evidence>
<evidence type="ECO:0000313" key="2">
    <source>
        <dbReference type="Proteomes" id="UP000054270"/>
    </source>
</evidence>
<organism evidence="1 2">
    <name type="scientific">Hypholoma sublateritium (strain FD-334 SS-4)</name>
    <dbReference type="NCBI Taxonomy" id="945553"/>
    <lineage>
        <taxon>Eukaryota</taxon>
        <taxon>Fungi</taxon>
        <taxon>Dikarya</taxon>
        <taxon>Basidiomycota</taxon>
        <taxon>Agaricomycotina</taxon>
        <taxon>Agaricomycetes</taxon>
        <taxon>Agaricomycetidae</taxon>
        <taxon>Agaricales</taxon>
        <taxon>Agaricineae</taxon>
        <taxon>Strophariaceae</taxon>
        <taxon>Hypholoma</taxon>
    </lineage>
</organism>
<proteinExistence type="predicted"/>
<dbReference type="OrthoDB" id="3001771at2759"/>
<protein>
    <recommendedName>
        <fullName evidence="3">F-box domain-containing protein</fullName>
    </recommendedName>
</protein>
<dbReference type="STRING" id="945553.A0A0D2NWW1"/>
<reference evidence="2" key="1">
    <citation type="submission" date="2014-04" db="EMBL/GenBank/DDBJ databases">
        <title>Evolutionary Origins and Diversification of the Mycorrhizal Mutualists.</title>
        <authorList>
            <consortium name="DOE Joint Genome Institute"/>
            <consortium name="Mycorrhizal Genomics Consortium"/>
            <person name="Kohler A."/>
            <person name="Kuo A."/>
            <person name="Nagy L.G."/>
            <person name="Floudas D."/>
            <person name="Copeland A."/>
            <person name="Barry K.W."/>
            <person name="Cichocki N."/>
            <person name="Veneault-Fourrey C."/>
            <person name="LaButti K."/>
            <person name="Lindquist E.A."/>
            <person name="Lipzen A."/>
            <person name="Lundell T."/>
            <person name="Morin E."/>
            <person name="Murat C."/>
            <person name="Riley R."/>
            <person name="Ohm R."/>
            <person name="Sun H."/>
            <person name="Tunlid A."/>
            <person name="Henrissat B."/>
            <person name="Grigoriev I.V."/>
            <person name="Hibbett D.S."/>
            <person name="Martin F."/>
        </authorList>
    </citation>
    <scope>NUCLEOTIDE SEQUENCE [LARGE SCALE GENOMIC DNA]</scope>
    <source>
        <strain evidence="2">FD-334 SS-4</strain>
    </source>
</reference>
<accession>A0A0D2NWW1</accession>
<dbReference type="EMBL" id="KN817562">
    <property type="protein sequence ID" value="KJA20986.1"/>
    <property type="molecule type" value="Genomic_DNA"/>
</dbReference>
<gene>
    <name evidence="1" type="ORF">HYPSUDRAFT_764265</name>
</gene>
<keyword evidence="2" id="KW-1185">Reference proteome</keyword>
<evidence type="ECO:0000313" key="1">
    <source>
        <dbReference type="EMBL" id="KJA20986.1"/>
    </source>
</evidence>
<name>A0A0D2NWW1_HYPSF</name>
<dbReference type="AlphaFoldDB" id="A0A0D2NWW1"/>
<sequence length="299" mass="33983">MGHINDFAVEILGLIFQSIAYQSPPNRTEPAHRRFPFNTATVCVLWLNILKSRPQYWKSVTFDVAHDPTPLLDTLGLYTGSETEVRVISTSSRRNVHPHQETSRVRNILTHLRPYLSTCRSIVFNLIYQSSLPSCADILTHHLPHLTTLVLQCQEHNLDNVEIKIDWDTISLREHLHRPVFPALEFLTLTGFSFMELSQLGPRWTQDFKAGDFYCVSINHFKFHKCGPAGGTGSRSIHAFLKTIALRARGAYDSFDLDLSDIYLSLTSQQSSPRNIASRSPVLGSTMCRGHFLQRSLHL</sequence>
<dbReference type="Proteomes" id="UP000054270">
    <property type="component" value="Unassembled WGS sequence"/>
</dbReference>